<dbReference type="AlphaFoldDB" id="A0A4Z1CJA2"/>
<dbReference type="PANTHER" id="PTHR37422">
    <property type="entry name" value="TEICHURONIC ACID BIOSYNTHESIS PROTEIN TUAE"/>
    <property type="match status" value="1"/>
</dbReference>
<keyword evidence="4 5" id="KW-0472">Membrane</keyword>
<dbReference type="InterPro" id="IPR051533">
    <property type="entry name" value="WaaL-like"/>
</dbReference>
<evidence type="ECO:0000256" key="1">
    <source>
        <dbReference type="ARBA" id="ARBA00004141"/>
    </source>
</evidence>
<feature type="domain" description="O-antigen ligase-related" evidence="6">
    <location>
        <begin position="215"/>
        <end position="349"/>
    </location>
</feature>
<protein>
    <recommendedName>
        <fullName evidence="6">O-antigen ligase-related domain-containing protein</fullName>
    </recommendedName>
</protein>
<proteinExistence type="predicted"/>
<evidence type="ECO:0000256" key="2">
    <source>
        <dbReference type="ARBA" id="ARBA00022692"/>
    </source>
</evidence>
<feature type="transmembrane region" description="Helical" evidence="5">
    <location>
        <begin position="74"/>
        <end position="92"/>
    </location>
</feature>
<dbReference type="OrthoDB" id="5706645at2"/>
<dbReference type="GO" id="GO:0016020">
    <property type="term" value="C:membrane"/>
    <property type="evidence" value="ECO:0007669"/>
    <property type="project" value="UniProtKB-SubCell"/>
</dbReference>
<organism evidence="7 8">
    <name type="scientific">Marinobacter confluentis</name>
    <dbReference type="NCBI Taxonomy" id="1697557"/>
    <lineage>
        <taxon>Bacteria</taxon>
        <taxon>Pseudomonadati</taxon>
        <taxon>Pseudomonadota</taxon>
        <taxon>Gammaproteobacteria</taxon>
        <taxon>Pseudomonadales</taxon>
        <taxon>Marinobacteraceae</taxon>
        <taxon>Marinobacter</taxon>
    </lineage>
</organism>
<comment type="caution">
    <text evidence="7">The sequence shown here is derived from an EMBL/GenBank/DDBJ whole genome shotgun (WGS) entry which is preliminary data.</text>
</comment>
<accession>A0A4Z1CJA2</accession>
<name>A0A4Z1CJA2_9GAMM</name>
<feature type="transmembrane region" description="Helical" evidence="5">
    <location>
        <begin position="332"/>
        <end position="353"/>
    </location>
</feature>
<evidence type="ECO:0000256" key="3">
    <source>
        <dbReference type="ARBA" id="ARBA00022989"/>
    </source>
</evidence>
<feature type="transmembrane region" description="Helical" evidence="5">
    <location>
        <begin position="247"/>
        <end position="264"/>
    </location>
</feature>
<evidence type="ECO:0000256" key="4">
    <source>
        <dbReference type="ARBA" id="ARBA00023136"/>
    </source>
</evidence>
<feature type="transmembrane region" description="Helical" evidence="5">
    <location>
        <begin position="42"/>
        <end position="62"/>
    </location>
</feature>
<feature type="transmembrane region" description="Helical" evidence="5">
    <location>
        <begin position="104"/>
        <end position="122"/>
    </location>
</feature>
<keyword evidence="8" id="KW-1185">Reference proteome</keyword>
<comment type="subcellular location">
    <subcellularLocation>
        <location evidence="1">Membrane</location>
        <topology evidence="1">Multi-pass membrane protein</topology>
    </subcellularLocation>
</comment>
<evidence type="ECO:0000313" key="7">
    <source>
        <dbReference type="EMBL" id="TGN41522.1"/>
    </source>
</evidence>
<keyword evidence="2 5" id="KW-0812">Transmembrane</keyword>
<gene>
    <name evidence="7" type="ORF">E5Q11_03025</name>
</gene>
<evidence type="ECO:0000259" key="6">
    <source>
        <dbReference type="Pfam" id="PF04932"/>
    </source>
</evidence>
<keyword evidence="3 5" id="KW-1133">Transmembrane helix</keyword>
<sequence length="460" mass="52259">MNKAFVRPTNSYGQTAVSGFTFFLFMYFLLDFFLRFSARVPAYGVLRPTLLLVLLITLLLIFQKEKFKGWTNDPVVQAMLVFLGYLVVSLPLVEWPGSVIRNNLADFVKAIVFLFFTLLIIDSEKRLKIFLAVFVGCQLVRILEPLFMNITQGYWGSKTHLGGGEFSQRLAGAPADVINPNELGFVIVTALPFLHYLVWPGRFIGKLFYLAVMPALLYALILTQSRGAFLALLVVAWMIFKESNRKMGLIVLAIAISIAGWNVMTSEQKDRYLSLVGMSESANTASAEGRLRGMRNEFNLGLSRPIVGHGLGTTPEAKVNVLGSRSQAAHNFYAEILIETGILGLVFFLRFLMKVYVKFRDNNKVLKNAKLSNTLRFYQNLNKALIALFWMYVVYSTNYWGLSQYYWYLYAGIMIVFSKRLSEKLKATESDPHKCEELSQPRFGRIWQKHREAAQGVVRS</sequence>
<feature type="transmembrane region" description="Helical" evidence="5">
    <location>
        <begin position="207"/>
        <end position="240"/>
    </location>
</feature>
<dbReference type="Proteomes" id="UP000298325">
    <property type="component" value="Unassembled WGS sequence"/>
</dbReference>
<dbReference type="Pfam" id="PF04932">
    <property type="entry name" value="Wzy_C"/>
    <property type="match status" value="1"/>
</dbReference>
<feature type="transmembrane region" description="Helical" evidence="5">
    <location>
        <begin position="12"/>
        <end position="30"/>
    </location>
</feature>
<dbReference type="PANTHER" id="PTHR37422:SF13">
    <property type="entry name" value="LIPOPOLYSACCHARIDE BIOSYNTHESIS PROTEIN PA4999-RELATED"/>
    <property type="match status" value="1"/>
</dbReference>
<reference evidence="7 8" key="1">
    <citation type="submission" date="2019-04" db="EMBL/GenBank/DDBJ databases">
        <authorList>
            <person name="Park S."/>
            <person name="Yoon J.-H."/>
        </authorList>
    </citation>
    <scope>NUCLEOTIDE SEQUENCE [LARGE SCALE GENOMIC DNA]</scope>
    <source>
        <strain evidence="7 8">HJM-18</strain>
    </source>
</reference>
<dbReference type="RefSeq" id="WP_135801906.1">
    <property type="nucleotide sequence ID" value="NZ_SRPF01000001.1"/>
</dbReference>
<evidence type="ECO:0000256" key="5">
    <source>
        <dbReference type="SAM" id="Phobius"/>
    </source>
</evidence>
<evidence type="ECO:0000313" key="8">
    <source>
        <dbReference type="Proteomes" id="UP000298325"/>
    </source>
</evidence>
<dbReference type="EMBL" id="SRPF01000001">
    <property type="protein sequence ID" value="TGN41522.1"/>
    <property type="molecule type" value="Genomic_DNA"/>
</dbReference>
<dbReference type="InterPro" id="IPR007016">
    <property type="entry name" value="O-antigen_ligase-rel_domated"/>
</dbReference>